<reference evidence="4" key="1">
    <citation type="journal article" date="2010" name="Nature">
        <title>The Amphimedon queenslandica genome and the evolution of animal complexity.</title>
        <authorList>
            <person name="Srivastava M."/>
            <person name="Simakov O."/>
            <person name="Chapman J."/>
            <person name="Fahey B."/>
            <person name="Gauthier M.E."/>
            <person name="Mitros T."/>
            <person name="Richards G.S."/>
            <person name="Conaco C."/>
            <person name="Dacre M."/>
            <person name="Hellsten U."/>
            <person name="Larroux C."/>
            <person name="Putnam N.H."/>
            <person name="Stanke M."/>
            <person name="Adamska M."/>
            <person name="Darling A."/>
            <person name="Degnan S.M."/>
            <person name="Oakley T.H."/>
            <person name="Plachetzki D.C."/>
            <person name="Zhai Y."/>
            <person name="Adamski M."/>
            <person name="Calcino A."/>
            <person name="Cummins S.F."/>
            <person name="Goodstein D.M."/>
            <person name="Harris C."/>
            <person name="Jackson D.J."/>
            <person name="Leys S.P."/>
            <person name="Shu S."/>
            <person name="Woodcroft B.J."/>
            <person name="Vervoort M."/>
            <person name="Kosik K.S."/>
            <person name="Manning G."/>
            <person name="Degnan B.M."/>
            <person name="Rokhsar D.S."/>
        </authorList>
    </citation>
    <scope>NUCLEOTIDE SEQUENCE [LARGE SCALE GENOMIC DNA]</scope>
</reference>
<dbReference type="Pfam" id="PF00147">
    <property type="entry name" value="Fibrinogen_C"/>
    <property type="match status" value="1"/>
</dbReference>
<dbReference type="SUPFAM" id="SSF56496">
    <property type="entry name" value="Fibrinogen C-terminal domain-like"/>
    <property type="match status" value="1"/>
</dbReference>
<dbReference type="AlphaFoldDB" id="A0A1X7V5F4"/>
<dbReference type="InterPro" id="IPR036056">
    <property type="entry name" value="Fibrinogen-like_C"/>
</dbReference>
<proteinExistence type="predicted"/>
<dbReference type="Gene3D" id="3.90.215.10">
    <property type="entry name" value="Gamma Fibrinogen, chain A, domain 1"/>
    <property type="match status" value="1"/>
</dbReference>
<evidence type="ECO:0000313" key="3">
    <source>
        <dbReference type="EnsemblMetazoa" id="Aqu2.1.35248_001"/>
    </source>
</evidence>
<dbReference type="Proteomes" id="UP000007879">
    <property type="component" value="Unassembled WGS sequence"/>
</dbReference>
<dbReference type="KEGG" id="aqu:109581153"/>
<accession>A0A1X7V5F4</accession>
<protein>
    <recommendedName>
        <fullName evidence="2">Fibrinogen C-terminal domain-containing protein</fullName>
    </recommendedName>
</protein>
<dbReference type="InParanoid" id="A0A1X7V5F4"/>
<name>A0A1X7V5F4_AMPQE</name>
<sequence>MNVFLLLLLFLHVCSKSAFAQCMSTDCMTRNESLSLYLRVCCNTRNLGRTLTIEGDDITRYILCPRVYSKSCSELRDCKAWYEKGSTVSDSYTIYPEGRTPVEVYCDMEGLANCDNKGGWTRVGYLNMTEFGANCPSGLQERNYDNIDHPVCGRQDSNSPSCTPTNFPSHGIAYSKICGQIRGYQFGHPDALRDISQGIDSYYVDGLSLTYGKNPRKHIWTFIGGPQESERDYNGCPCVNGYAGGSSRNPPSTFIGSSYYCESARDPGQPEANVLYPMDPLWDGEQCDDREAPCCPANSIMPWFYRSLDTQTSDDIELRLCSNRETTVEDTPIDIVELYIK</sequence>
<evidence type="ECO:0000259" key="2">
    <source>
        <dbReference type="Pfam" id="PF00147"/>
    </source>
</evidence>
<keyword evidence="1" id="KW-0732">Signal</keyword>
<organism evidence="3">
    <name type="scientific">Amphimedon queenslandica</name>
    <name type="common">Sponge</name>
    <dbReference type="NCBI Taxonomy" id="400682"/>
    <lineage>
        <taxon>Eukaryota</taxon>
        <taxon>Metazoa</taxon>
        <taxon>Porifera</taxon>
        <taxon>Demospongiae</taxon>
        <taxon>Heteroscleromorpha</taxon>
        <taxon>Haplosclerida</taxon>
        <taxon>Niphatidae</taxon>
        <taxon>Amphimedon</taxon>
    </lineage>
</organism>
<feature type="chain" id="PRO_5012146351" description="Fibrinogen C-terminal domain-containing protein" evidence="1">
    <location>
        <begin position="21"/>
        <end position="341"/>
    </location>
</feature>
<dbReference type="InterPro" id="IPR014716">
    <property type="entry name" value="Fibrinogen_a/b/g_C_1"/>
</dbReference>
<evidence type="ECO:0000313" key="4">
    <source>
        <dbReference type="Proteomes" id="UP000007879"/>
    </source>
</evidence>
<dbReference type="EnsemblMetazoa" id="Aqu2.1.35248_001">
    <property type="protein sequence ID" value="Aqu2.1.35248_001"/>
    <property type="gene ID" value="Aqu2.1.35248"/>
</dbReference>
<dbReference type="EnsemblMetazoa" id="XM_019994993.1">
    <property type="protein sequence ID" value="XP_019850552.1"/>
    <property type="gene ID" value="LOC109581153"/>
</dbReference>
<dbReference type="InterPro" id="IPR002181">
    <property type="entry name" value="Fibrinogen_a/b/g_C_dom"/>
</dbReference>
<feature type="signal peptide" evidence="1">
    <location>
        <begin position="1"/>
        <end position="20"/>
    </location>
</feature>
<keyword evidence="4" id="KW-1185">Reference proteome</keyword>
<reference evidence="3" key="2">
    <citation type="submission" date="2017-05" db="UniProtKB">
        <authorList>
            <consortium name="EnsemblMetazoa"/>
        </authorList>
    </citation>
    <scope>IDENTIFICATION</scope>
</reference>
<dbReference type="OrthoDB" id="10072432at2759"/>
<evidence type="ECO:0000256" key="1">
    <source>
        <dbReference type="SAM" id="SignalP"/>
    </source>
</evidence>
<gene>
    <name evidence="3" type="primary">109581153</name>
</gene>
<feature type="domain" description="Fibrinogen C-terminal" evidence="2">
    <location>
        <begin position="76"/>
        <end position="121"/>
    </location>
</feature>